<gene>
    <name evidence="1" type="ORF">MiSe_70210</name>
</gene>
<keyword evidence="2" id="KW-1185">Reference proteome</keyword>
<sequence length="143" mass="16352">MYEAINRRSEPLTLTNVESEFYKYAVAKMLDLNCRSMSFKQLTDDERSVLCWTQLVSIWQIIGRLVRGGVPCIVHFLDVKFAPKSATGELDSEVTSLLVGIIKKLQLEVEGEGKRPYERTLARSLYGAFLNALKDTKELRYDI</sequence>
<accession>A0AAV3XR83</accession>
<proteinExistence type="predicted"/>
<evidence type="ECO:0000313" key="1">
    <source>
        <dbReference type="EMBL" id="GET42207.1"/>
    </source>
</evidence>
<evidence type="ECO:0000313" key="2">
    <source>
        <dbReference type="Proteomes" id="UP001050975"/>
    </source>
</evidence>
<organism evidence="1 2">
    <name type="scientific">Microseira wollei NIES-4236</name>
    <dbReference type="NCBI Taxonomy" id="2530354"/>
    <lineage>
        <taxon>Bacteria</taxon>
        <taxon>Bacillati</taxon>
        <taxon>Cyanobacteriota</taxon>
        <taxon>Cyanophyceae</taxon>
        <taxon>Oscillatoriophycideae</taxon>
        <taxon>Aerosakkonematales</taxon>
        <taxon>Aerosakkonemataceae</taxon>
        <taxon>Microseira</taxon>
    </lineage>
</organism>
<dbReference type="EMBL" id="BLAY01000153">
    <property type="protein sequence ID" value="GET42207.1"/>
    <property type="molecule type" value="Genomic_DNA"/>
</dbReference>
<dbReference type="Proteomes" id="UP001050975">
    <property type="component" value="Unassembled WGS sequence"/>
</dbReference>
<dbReference type="AlphaFoldDB" id="A0AAV3XR83"/>
<name>A0AAV3XR83_9CYAN</name>
<protein>
    <submittedName>
        <fullName evidence="1">Uncharacterized protein</fullName>
    </submittedName>
</protein>
<comment type="caution">
    <text evidence="1">The sequence shown here is derived from an EMBL/GenBank/DDBJ whole genome shotgun (WGS) entry which is preliminary data.</text>
</comment>
<reference evidence="1" key="1">
    <citation type="submission" date="2019-10" db="EMBL/GenBank/DDBJ databases">
        <title>Draft genome sequece of Microseira wollei NIES-4236.</title>
        <authorList>
            <person name="Yamaguchi H."/>
            <person name="Suzuki S."/>
            <person name="Kawachi M."/>
        </authorList>
    </citation>
    <scope>NUCLEOTIDE SEQUENCE</scope>
    <source>
        <strain evidence="1">NIES-4236</strain>
    </source>
</reference>